<evidence type="ECO:0000256" key="1">
    <source>
        <dbReference type="ARBA" id="ARBA00004123"/>
    </source>
</evidence>
<dbReference type="Proteomes" id="UP000276776">
    <property type="component" value="Unassembled WGS sequence"/>
</dbReference>
<evidence type="ECO:0000256" key="6">
    <source>
        <dbReference type="ARBA" id="ARBA00023242"/>
    </source>
</evidence>
<dbReference type="InterPro" id="IPR007858">
    <property type="entry name" value="Dpy-30_motif"/>
</dbReference>
<dbReference type="PANTHER" id="PTHR23356">
    <property type="entry name" value="DPY30-RELATED"/>
    <property type="match status" value="1"/>
</dbReference>
<evidence type="ECO:0000256" key="8">
    <source>
        <dbReference type="SAM" id="MobiDB-lite"/>
    </source>
</evidence>
<dbReference type="InterPro" id="IPR037856">
    <property type="entry name" value="Sdc1/DPY30"/>
</dbReference>
<dbReference type="OrthoDB" id="417678at2759"/>
<sequence>MSAMDTTEQPAVNLEQPKEQSEEMQQHMIEETKKEDVLNQEESMKPIESSGSNPPITLENTESTTEAEKKDGNSAAGDGGNNDGSSSASTTIPTRQYLDQTVVPILLQALGALAKERPPNPIDFLANYLIKEKARFSSSAREQQQNESTH</sequence>
<feature type="compositionally biased region" description="Polar residues" evidence="8">
    <location>
        <begin position="49"/>
        <end position="64"/>
    </location>
</feature>
<dbReference type="PANTHER" id="PTHR23356:SF16">
    <property type="entry name" value="DPY30 DOMAIN CONTAINING 2"/>
    <property type="match status" value="1"/>
</dbReference>
<feature type="compositionally biased region" description="Polar residues" evidence="8">
    <location>
        <begin position="1"/>
        <end position="10"/>
    </location>
</feature>
<keyword evidence="6" id="KW-0539">Nucleus</keyword>
<evidence type="ECO:0000313" key="11">
    <source>
        <dbReference type="WBParaSite" id="TCLT_0000517801-mRNA-1"/>
    </source>
</evidence>
<keyword evidence="3" id="KW-0156">Chromatin regulator</keyword>
<reference evidence="9 10" key="2">
    <citation type="submission" date="2018-11" db="EMBL/GenBank/DDBJ databases">
        <authorList>
            <consortium name="Pathogen Informatics"/>
        </authorList>
    </citation>
    <scope>NUCLEOTIDE SEQUENCE [LARGE SCALE GENOMIC DNA]</scope>
</reference>
<protein>
    <recommendedName>
        <fullName evidence="7">Protein dpy-30 homolog</fullName>
    </recommendedName>
</protein>
<name>A0A0N5CXP3_THECL</name>
<feature type="compositionally biased region" description="Basic and acidic residues" evidence="8">
    <location>
        <begin position="16"/>
        <end position="45"/>
    </location>
</feature>
<dbReference type="OMA" id="MEVTEMP"/>
<dbReference type="EMBL" id="UYYF01004324">
    <property type="protein sequence ID" value="VDN02376.1"/>
    <property type="molecule type" value="Genomic_DNA"/>
</dbReference>
<keyword evidence="5" id="KW-0804">Transcription</keyword>
<evidence type="ECO:0000313" key="10">
    <source>
        <dbReference type="Proteomes" id="UP000276776"/>
    </source>
</evidence>
<keyword evidence="10" id="KW-1185">Reference proteome</keyword>
<dbReference type="InterPro" id="IPR049629">
    <property type="entry name" value="DPY30_SDC1_DD"/>
</dbReference>
<dbReference type="CDD" id="cd22965">
    <property type="entry name" value="DD_DPY30_SDC1"/>
    <property type="match status" value="1"/>
</dbReference>
<dbReference type="GO" id="GO:0048188">
    <property type="term" value="C:Set1C/COMPASS complex"/>
    <property type="evidence" value="ECO:0007669"/>
    <property type="project" value="InterPro"/>
</dbReference>
<feature type="region of interest" description="Disordered" evidence="8">
    <location>
        <begin position="1"/>
        <end position="96"/>
    </location>
</feature>
<evidence type="ECO:0000256" key="4">
    <source>
        <dbReference type="ARBA" id="ARBA00023015"/>
    </source>
</evidence>
<reference evidence="11" key="1">
    <citation type="submission" date="2017-02" db="UniProtKB">
        <authorList>
            <consortium name="WormBaseParasite"/>
        </authorList>
    </citation>
    <scope>IDENTIFICATION</scope>
</reference>
<evidence type="ECO:0000256" key="7">
    <source>
        <dbReference type="ARBA" id="ARBA00044172"/>
    </source>
</evidence>
<evidence type="ECO:0000256" key="2">
    <source>
        <dbReference type="ARBA" id="ARBA00010849"/>
    </source>
</evidence>
<comment type="similarity">
    <text evidence="2">Belongs to the dpy-30 family.</text>
</comment>
<comment type="subcellular location">
    <subcellularLocation>
        <location evidence="1">Nucleus</location>
    </subcellularLocation>
</comment>
<dbReference type="Pfam" id="PF05186">
    <property type="entry name" value="Dpy-30"/>
    <property type="match status" value="1"/>
</dbReference>
<dbReference type="AlphaFoldDB" id="A0A0N5CXP3"/>
<dbReference type="STRING" id="103827.A0A0N5CXP3"/>
<gene>
    <name evidence="9" type="ORF">TCLT_LOCUS5167</name>
</gene>
<evidence type="ECO:0000313" key="9">
    <source>
        <dbReference type="EMBL" id="VDN02376.1"/>
    </source>
</evidence>
<accession>A0A0N5CXP3</accession>
<keyword evidence="4" id="KW-0805">Transcription regulation</keyword>
<proteinExistence type="inferred from homology"/>
<dbReference type="WBParaSite" id="TCLT_0000517801-mRNA-1">
    <property type="protein sequence ID" value="TCLT_0000517801-mRNA-1"/>
    <property type="gene ID" value="TCLT_0000517801"/>
</dbReference>
<dbReference type="FunFam" id="1.20.890.10:FF:000003">
    <property type="entry name" value="protein dpy-30 homolog"/>
    <property type="match status" value="1"/>
</dbReference>
<dbReference type="Gene3D" id="1.20.890.10">
    <property type="entry name" value="cAMP-dependent protein kinase regulatory subunit, dimerization-anchoring domain"/>
    <property type="match status" value="1"/>
</dbReference>
<evidence type="ECO:0000256" key="5">
    <source>
        <dbReference type="ARBA" id="ARBA00023163"/>
    </source>
</evidence>
<organism evidence="11">
    <name type="scientific">Thelazia callipaeda</name>
    <name type="common">Oriental eyeworm</name>
    <name type="synonym">Parasitic nematode</name>
    <dbReference type="NCBI Taxonomy" id="103827"/>
    <lineage>
        <taxon>Eukaryota</taxon>
        <taxon>Metazoa</taxon>
        <taxon>Ecdysozoa</taxon>
        <taxon>Nematoda</taxon>
        <taxon>Chromadorea</taxon>
        <taxon>Rhabditida</taxon>
        <taxon>Spirurina</taxon>
        <taxon>Spiruromorpha</taxon>
        <taxon>Thelazioidea</taxon>
        <taxon>Thelaziidae</taxon>
        <taxon>Thelazia</taxon>
    </lineage>
</organism>
<dbReference type="GO" id="GO:0006325">
    <property type="term" value="P:chromatin organization"/>
    <property type="evidence" value="ECO:0007669"/>
    <property type="project" value="UniProtKB-KW"/>
</dbReference>
<evidence type="ECO:0000256" key="3">
    <source>
        <dbReference type="ARBA" id="ARBA00022853"/>
    </source>
</evidence>